<name>A0AAN6F7X3_9PEZI</name>
<dbReference type="Proteomes" id="UP001168146">
    <property type="component" value="Unassembled WGS sequence"/>
</dbReference>
<feature type="compositionally biased region" description="Basic residues" evidence="1">
    <location>
        <begin position="135"/>
        <end position="148"/>
    </location>
</feature>
<accession>A0AAN6F7X3</accession>
<organism evidence="2 3">
    <name type="scientific">Friedmanniomyces endolithicus</name>
    <dbReference type="NCBI Taxonomy" id="329885"/>
    <lineage>
        <taxon>Eukaryota</taxon>
        <taxon>Fungi</taxon>
        <taxon>Dikarya</taxon>
        <taxon>Ascomycota</taxon>
        <taxon>Pezizomycotina</taxon>
        <taxon>Dothideomycetes</taxon>
        <taxon>Dothideomycetidae</taxon>
        <taxon>Mycosphaerellales</taxon>
        <taxon>Teratosphaeriaceae</taxon>
        <taxon>Friedmanniomyces</taxon>
    </lineage>
</organism>
<feature type="region of interest" description="Disordered" evidence="1">
    <location>
        <begin position="1"/>
        <end position="28"/>
    </location>
</feature>
<sequence>MATVPSRDGSPASEVKSSAAKSPEKPVFTEKEERVLKVAWMCLKSGPPDVDVQKLAKAVGFNTTKTASNTWGTIKKKLLAMAPPETDEGEGDGAGGTGGKRAHLFTGFLIPTLLNMIVLLRTSEDTAKTPTKTPTKAKAKVTPKKRAKKTDDGDEEGEEASSEKKPRKSPVKKGKKAATTPSVVAAADDEEGAESEEGEEGEQDVKTEGAGGGEGGGDQ</sequence>
<feature type="compositionally biased region" description="Acidic residues" evidence="1">
    <location>
        <begin position="187"/>
        <end position="202"/>
    </location>
</feature>
<dbReference type="AlphaFoldDB" id="A0AAN6F7X3"/>
<protein>
    <recommendedName>
        <fullName evidence="4">Myb-like domain-containing protein</fullName>
    </recommendedName>
</protein>
<evidence type="ECO:0000313" key="3">
    <source>
        <dbReference type="Proteomes" id="UP001168146"/>
    </source>
</evidence>
<feature type="compositionally biased region" description="Gly residues" evidence="1">
    <location>
        <begin position="209"/>
        <end position="219"/>
    </location>
</feature>
<gene>
    <name evidence="2" type="ORF">LTR82_017497</name>
</gene>
<feature type="region of interest" description="Disordered" evidence="1">
    <location>
        <begin position="126"/>
        <end position="219"/>
    </location>
</feature>
<comment type="caution">
    <text evidence="2">The sequence shown here is derived from an EMBL/GenBank/DDBJ whole genome shotgun (WGS) entry which is preliminary data.</text>
</comment>
<dbReference type="EMBL" id="JASUXU010000144">
    <property type="protein sequence ID" value="KAK0303558.1"/>
    <property type="molecule type" value="Genomic_DNA"/>
</dbReference>
<evidence type="ECO:0000256" key="1">
    <source>
        <dbReference type="SAM" id="MobiDB-lite"/>
    </source>
</evidence>
<feature type="compositionally biased region" description="Basic residues" evidence="1">
    <location>
        <begin position="165"/>
        <end position="176"/>
    </location>
</feature>
<evidence type="ECO:0000313" key="2">
    <source>
        <dbReference type="EMBL" id="KAK0303558.1"/>
    </source>
</evidence>
<reference evidence="2" key="1">
    <citation type="submission" date="2021-12" db="EMBL/GenBank/DDBJ databases">
        <title>Black yeast isolated from Biological Soil Crust.</title>
        <authorList>
            <person name="Kurbessoian T."/>
        </authorList>
    </citation>
    <scope>NUCLEOTIDE SEQUENCE</scope>
    <source>
        <strain evidence="2">CCFEE 5208</strain>
    </source>
</reference>
<evidence type="ECO:0008006" key="4">
    <source>
        <dbReference type="Google" id="ProtNLM"/>
    </source>
</evidence>
<proteinExistence type="predicted"/>